<dbReference type="Proteomes" id="UP000006729">
    <property type="component" value="Chromosome 5"/>
</dbReference>
<evidence type="ECO:0000313" key="2">
    <source>
        <dbReference type="Proteomes" id="UP000006729"/>
    </source>
</evidence>
<dbReference type="InParanoid" id="A0A3N7EYP3"/>
<proteinExistence type="predicted"/>
<organism evidence="1 2">
    <name type="scientific">Populus trichocarpa</name>
    <name type="common">Western balsam poplar</name>
    <name type="synonym">Populus balsamifera subsp. trichocarpa</name>
    <dbReference type="NCBI Taxonomy" id="3694"/>
    <lineage>
        <taxon>Eukaryota</taxon>
        <taxon>Viridiplantae</taxon>
        <taxon>Streptophyta</taxon>
        <taxon>Embryophyta</taxon>
        <taxon>Tracheophyta</taxon>
        <taxon>Spermatophyta</taxon>
        <taxon>Magnoliopsida</taxon>
        <taxon>eudicotyledons</taxon>
        <taxon>Gunneridae</taxon>
        <taxon>Pentapetalae</taxon>
        <taxon>rosids</taxon>
        <taxon>fabids</taxon>
        <taxon>Malpighiales</taxon>
        <taxon>Salicaceae</taxon>
        <taxon>Saliceae</taxon>
        <taxon>Populus</taxon>
    </lineage>
</organism>
<accession>A0A3N7EYP3</accession>
<sequence>MTCRILSITQNIHFTRVYTLSREQWSSGILWPERTRFALDRQNISGSDLDQFEKTCGPQLPSYRDLRIRGLSPLLCIPKRAAPLCAQHLKDTQNLEPQNHKAV</sequence>
<dbReference type="EMBL" id="CM009294">
    <property type="protein sequence ID" value="RQO90653.1"/>
    <property type="molecule type" value="Genomic_DNA"/>
</dbReference>
<protein>
    <submittedName>
        <fullName evidence="1">Uncharacterized protein</fullName>
    </submittedName>
</protein>
<evidence type="ECO:0000313" key="1">
    <source>
        <dbReference type="EMBL" id="RQO90653.1"/>
    </source>
</evidence>
<name>A0A3N7EYP3_POPTR</name>
<dbReference type="AlphaFoldDB" id="A0A3N7EYP3"/>
<gene>
    <name evidence="1" type="ORF">POPTR_005G168750</name>
</gene>
<keyword evidence="2" id="KW-1185">Reference proteome</keyword>
<reference evidence="1 2" key="1">
    <citation type="journal article" date="2006" name="Science">
        <title>The genome of black cottonwood, Populus trichocarpa (Torr. &amp; Gray).</title>
        <authorList>
            <person name="Tuskan G.A."/>
            <person name="Difazio S."/>
            <person name="Jansson S."/>
            <person name="Bohlmann J."/>
            <person name="Grigoriev I."/>
            <person name="Hellsten U."/>
            <person name="Putnam N."/>
            <person name="Ralph S."/>
            <person name="Rombauts S."/>
            <person name="Salamov A."/>
            <person name="Schein J."/>
            <person name="Sterck L."/>
            <person name="Aerts A."/>
            <person name="Bhalerao R.R."/>
            <person name="Bhalerao R.P."/>
            <person name="Blaudez D."/>
            <person name="Boerjan W."/>
            <person name="Brun A."/>
            <person name="Brunner A."/>
            <person name="Busov V."/>
            <person name="Campbell M."/>
            <person name="Carlson J."/>
            <person name="Chalot M."/>
            <person name="Chapman J."/>
            <person name="Chen G.L."/>
            <person name="Cooper D."/>
            <person name="Coutinho P.M."/>
            <person name="Couturier J."/>
            <person name="Covert S."/>
            <person name="Cronk Q."/>
            <person name="Cunningham R."/>
            <person name="Davis J."/>
            <person name="Degroeve S."/>
            <person name="Dejardin A."/>
            <person name="Depamphilis C."/>
            <person name="Detter J."/>
            <person name="Dirks B."/>
            <person name="Dubchak I."/>
            <person name="Duplessis S."/>
            <person name="Ehlting J."/>
            <person name="Ellis B."/>
            <person name="Gendler K."/>
            <person name="Goodstein D."/>
            <person name="Gribskov M."/>
            <person name="Grimwood J."/>
            <person name="Groover A."/>
            <person name="Gunter L."/>
            <person name="Hamberger B."/>
            <person name="Heinze B."/>
            <person name="Helariutta Y."/>
            <person name="Henrissat B."/>
            <person name="Holligan D."/>
            <person name="Holt R."/>
            <person name="Huang W."/>
            <person name="Islam-Faridi N."/>
            <person name="Jones S."/>
            <person name="Jones-Rhoades M."/>
            <person name="Jorgensen R."/>
            <person name="Joshi C."/>
            <person name="Kangasjarvi J."/>
            <person name="Karlsson J."/>
            <person name="Kelleher C."/>
            <person name="Kirkpatrick R."/>
            <person name="Kirst M."/>
            <person name="Kohler A."/>
            <person name="Kalluri U."/>
            <person name="Larimer F."/>
            <person name="Leebens-Mack J."/>
            <person name="Leple J.C."/>
            <person name="Locascio P."/>
            <person name="Lou Y."/>
            <person name="Lucas S."/>
            <person name="Martin F."/>
            <person name="Montanini B."/>
            <person name="Napoli C."/>
            <person name="Nelson D.R."/>
            <person name="Nelson C."/>
            <person name="Nieminen K."/>
            <person name="Nilsson O."/>
            <person name="Pereda V."/>
            <person name="Peter G."/>
            <person name="Philippe R."/>
            <person name="Pilate G."/>
            <person name="Poliakov A."/>
            <person name="Razumovskaya J."/>
            <person name="Richardson P."/>
            <person name="Rinaldi C."/>
            <person name="Ritland K."/>
            <person name="Rouze P."/>
            <person name="Ryaboy D."/>
            <person name="Schmutz J."/>
            <person name="Schrader J."/>
            <person name="Segerman B."/>
            <person name="Shin H."/>
            <person name="Siddiqui A."/>
            <person name="Sterky F."/>
            <person name="Terry A."/>
            <person name="Tsai C.J."/>
            <person name="Uberbacher E."/>
            <person name="Unneberg P."/>
            <person name="Vahala J."/>
            <person name="Wall K."/>
            <person name="Wessler S."/>
            <person name="Yang G."/>
            <person name="Yin T."/>
            <person name="Douglas C."/>
            <person name="Marra M."/>
            <person name="Sandberg G."/>
            <person name="Van de Peer Y."/>
            <person name="Rokhsar D."/>
        </authorList>
    </citation>
    <scope>NUCLEOTIDE SEQUENCE [LARGE SCALE GENOMIC DNA]</scope>
    <source>
        <strain evidence="2">cv. Nisqually</strain>
    </source>
</reference>